<sequence>MFSQKNKNLWRCHLASGKFFIETERLLIREMQQSDFDALCRILCDEEVMRAAYESAFSPDEAQNWLNRHLKRYEDYGFGLWAVVLKENNEMIGQCGLTLQQWKEKELLEIGYLFQKAYWHRGYAAEAAIACREYAFTVLDADSVCSMIRDTHIASQNVAVRNGMKIIDKAAKNFRNTEMNFFLYSAERTK</sequence>
<dbReference type="PROSITE" id="PS51186">
    <property type="entry name" value="GNAT"/>
    <property type="match status" value="1"/>
</dbReference>
<feature type="domain" description="N-acetyltransferase" evidence="1">
    <location>
        <begin position="26"/>
        <end position="184"/>
    </location>
</feature>
<dbReference type="SUPFAM" id="SSF55729">
    <property type="entry name" value="Acyl-CoA N-acyltransferases (Nat)"/>
    <property type="match status" value="1"/>
</dbReference>
<protein>
    <submittedName>
        <fullName evidence="2">N-acetyltransferase</fullName>
    </submittedName>
</protein>
<dbReference type="RefSeq" id="WP_117630236.1">
    <property type="nucleotide sequence ID" value="NZ_QSRE01000001.1"/>
</dbReference>
<proteinExistence type="predicted"/>
<dbReference type="InterPro" id="IPR016181">
    <property type="entry name" value="Acyl_CoA_acyltransferase"/>
</dbReference>
<dbReference type="PANTHER" id="PTHR43792:SF1">
    <property type="entry name" value="N-ACETYLTRANSFERASE DOMAIN-CONTAINING PROTEIN"/>
    <property type="match status" value="1"/>
</dbReference>
<evidence type="ECO:0000259" key="1">
    <source>
        <dbReference type="PROSITE" id="PS51186"/>
    </source>
</evidence>
<evidence type="ECO:0000313" key="2">
    <source>
        <dbReference type="EMBL" id="RGJ08274.1"/>
    </source>
</evidence>
<dbReference type="Gene3D" id="3.40.630.30">
    <property type="match status" value="1"/>
</dbReference>
<evidence type="ECO:0000313" key="3">
    <source>
        <dbReference type="Proteomes" id="UP000263014"/>
    </source>
</evidence>
<dbReference type="Proteomes" id="UP000263014">
    <property type="component" value="Unassembled WGS sequence"/>
</dbReference>
<comment type="caution">
    <text evidence="2">The sequence shown here is derived from an EMBL/GenBank/DDBJ whole genome shotgun (WGS) entry which is preliminary data.</text>
</comment>
<dbReference type="EMBL" id="QSON01000001">
    <property type="protein sequence ID" value="RGJ08274.1"/>
    <property type="molecule type" value="Genomic_DNA"/>
</dbReference>
<gene>
    <name evidence="2" type="ORF">DXD79_02425</name>
</gene>
<dbReference type="Pfam" id="PF13302">
    <property type="entry name" value="Acetyltransf_3"/>
    <property type="match status" value="1"/>
</dbReference>
<dbReference type="InterPro" id="IPR051531">
    <property type="entry name" value="N-acetyltransferase"/>
</dbReference>
<organism evidence="2 3">
    <name type="scientific">Hungatella hathewayi</name>
    <dbReference type="NCBI Taxonomy" id="154046"/>
    <lineage>
        <taxon>Bacteria</taxon>
        <taxon>Bacillati</taxon>
        <taxon>Bacillota</taxon>
        <taxon>Clostridia</taxon>
        <taxon>Lachnospirales</taxon>
        <taxon>Lachnospiraceae</taxon>
        <taxon>Hungatella</taxon>
    </lineage>
</organism>
<accession>A0A374PEL4</accession>
<reference evidence="2 3" key="1">
    <citation type="submission" date="2018-08" db="EMBL/GenBank/DDBJ databases">
        <title>A genome reference for cultivated species of the human gut microbiota.</title>
        <authorList>
            <person name="Zou Y."/>
            <person name="Xue W."/>
            <person name="Luo G."/>
        </authorList>
    </citation>
    <scope>NUCLEOTIDE SEQUENCE [LARGE SCALE GENOMIC DNA]</scope>
    <source>
        <strain evidence="2 3">TM09-12</strain>
    </source>
</reference>
<keyword evidence="2" id="KW-0808">Transferase</keyword>
<dbReference type="PANTHER" id="PTHR43792">
    <property type="entry name" value="GNAT FAMILY, PUTATIVE (AFU_ORTHOLOGUE AFUA_3G00765)-RELATED-RELATED"/>
    <property type="match status" value="1"/>
</dbReference>
<dbReference type="InterPro" id="IPR000182">
    <property type="entry name" value="GNAT_dom"/>
</dbReference>
<dbReference type="AlphaFoldDB" id="A0A374PEL4"/>
<name>A0A374PEL4_9FIRM</name>
<dbReference type="GO" id="GO:0016747">
    <property type="term" value="F:acyltransferase activity, transferring groups other than amino-acyl groups"/>
    <property type="evidence" value="ECO:0007669"/>
    <property type="project" value="InterPro"/>
</dbReference>